<dbReference type="Pfam" id="PF01381">
    <property type="entry name" value="HTH_3"/>
    <property type="match status" value="1"/>
</dbReference>
<sequence>MNQKKIGSFLKELRKEKGITQEEFAENLNVSGRTVSRWETGVNMPDISLLVDIAEFFNVSIPEIINGERKSEIMEKEVKEVAEAMSNYAAAEKSVILKRVKLISIIGLISLVIGLVMEAINYDSMIPIYECMKETCLGFGVGALATMVLYTTGILEKIKNRKSKQMKIVAIFCSGIIAICIIVSLILTII</sequence>
<reference evidence="4 6" key="1">
    <citation type="submission" date="2015-09" db="EMBL/GenBank/DDBJ databases">
        <authorList>
            <consortium name="Pathogen Informatics"/>
        </authorList>
    </citation>
    <scope>NUCLEOTIDE SEQUENCE [LARGE SCALE GENOMIC DNA]</scope>
    <source>
        <strain evidence="4 6">2789STDY5834884</strain>
    </source>
</reference>
<dbReference type="GO" id="GO:0003677">
    <property type="term" value="F:DNA binding"/>
    <property type="evidence" value="ECO:0007669"/>
    <property type="project" value="UniProtKB-KW"/>
</dbReference>
<dbReference type="RefSeq" id="WP_015517719.1">
    <property type="nucleotide sequence ID" value="NZ_CZAJ01000026.1"/>
</dbReference>
<evidence type="ECO:0000256" key="2">
    <source>
        <dbReference type="SAM" id="Phobius"/>
    </source>
</evidence>
<evidence type="ECO:0000313" key="5">
    <source>
        <dbReference type="EMBL" id="RHA92990.1"/>
    </source>
</evidence>
<feature type="transmembrane region" description="Helical" evidence="2">
    <location>
        <begin position="100"/>
        <end position="117"/>
    </location>
</feature>
<dbReference type="EMBL" id="CZAJ01000026">
    <property type="protein sequence ID" value="CUP27426.1"/>
    <property type="molecule type" value="Genomic_DNA"/>
</dbReference>
<dbReference type="Proteomes" id="UP000095602">
    <property type="component" value="Unassembled WGS sequence"/>
</dbReference>
<feature type="transmembrane region" description="Helical" evidence="2">
    <location>
        <begin position="137"/>
        <end position="156"/>
    </location>
</feature>
<dbReference type="Gene3D" id="1.10.260.40">
    <property type="entry name" value="lambda repressor-like DNA-binding domains"/>
    <property type="match status" value="1"/>
</dbReference>
<name>A0A174LX72_9FIRM</name>
<keyword evidence="2" id="KW-0812">Transmembrane</keyword>
<accession>A0A174LX72</accession>
<gene>
    <name evidence="4" type="primary">immR_4</name>
    <name evidence="5" type="ORF">DW912_04780</name>
    <name evidence="4" type="ORF">ERS852497_02405</name>
</gene>
<evidence type="ECO:0000313" key="7">
    <source>
        <dbReference type="Proteomes" id="UP000286220"/>
    </source>
</evidence>
<dbReference type="InterPro" id="IPR010982">
    <property type="entry name" value="Lambda_DNA-bd_dom_sf"/>
</dbReference>
<keyword evidence="2" id="KW-0472">Membrane</keyword>
<dbReference type="InterPro" id="IPR001387">
    <property type="entry name" value="Cro/C1-type_HTH"/>
</dbReference>
<dbReference type="SMART" id="SM00530">
    <property type="entry name" value="HTH_XRE"/>
    <property type="match status" value="1"/>
</dbReference>
<dbReference type="AlphaFoldDB" id="A0A174LX72"/>
<evidence type="ECO:0000259" key="3">
    <source>
        <dbReference type="PROSITE" id="PS50943"/>
    </source>
</evidence>
<dbReference type="EMBL" id="QSFZ01000004">
    <property type="protein sequence ID" value="RHA92990.1"/>
    <property type="molecule type" value="Genomic_DNA"/>
</dbReference>
<dbReference type="PANTHER" id="PTHR46558">
    <property type="entry name" value="TRACRIPTIONAL REGULATORY PROTEIN-RELATED-RELATED"/>
    <property type="match status" value="1"/>
</dbReference>
<organism evidence="4 6">
    <name type="scientific">Agathobacter rectalis</name>
    <dbReference type="NCBI Taxonomy" id="39491"/>
    <lineage>
        <taxon>Bacteria</taxon>
        <taxon>Bacillati</taxon>
        <taxon>Bacillota</taxon>
        <taxon>Clostridia</taxon>
        <taxon>Lachnospirales</taxon>
        <taxon>Lachnospiraceae</taxon>
        <taxon>Agathobacter</taxon>
    </lineage>
</organism>
<proteinExistence type="predicted"/>
<protein>
    <submittedName>
        <fullName evidence="4">HTH-type transcriptional regulator immR</fullName>
    </submittedName>
    <submittedName>
        <fullName evidence="5">Helix-turn-helix domain-containing protein</fullName>
    </submittedName>
</protein>
<reference evidence="5 7" key="2">
    <citation type="submission" date="2018-08" db="EMBL/GenBank/DDBJ databases">
        <title>A genome reference for cultivated species of the human gut microbiota.</title>
        <authorList>
            <person name="Zou Y."/>
            <person name="Xue W."/>
            <person name="Luo G."/>
        </authorList>
    </citation>
    <scope>NUCLEOTIDE SEQUENCE [LARGE SCALE GENOMIC DNA]</scope>
    <source>
        <strain evidence="5 7">AM42-17AT</strain>
    </source>
</reference>
<dbReference type="Proteomes" id="UP000286220">
    <property type="component" value="Unassembled WGS sequence"/>
</dbReference>
<keyword evidence="1" id="KW-0238">DNA-binding</keyword>
<keyword evidence="2" id="KW-1133">Transmembrane helix</keyword>
<dbReference type="CDD" id="cd00093">
    <property type="entry name" value="HTH_XRE"/>
    <property type="match status" value="1"/>
</dbReference>
<dbReference type="PROSITE" id="PS50943">
    <property type="entry name" value="HTH_CROC1"/>
    <property type="match status" value="1"/>
</dbReference>
<dbReference type="SUPFAM" id="SSF47413">
    <property type="entry name" value="lambda repressor-like DNA-binding domains"/>
    <property type="match status" value="1"/>
</dbReference>
<evidence type="ECO:0000256" key="1">
    <source>
        <dbReference type="ARBA" id="ARBA00023125"/>
    </source>
</evidence>
<dbReference type="PANTHER" id="PTHR46558:SF11">
    <property type="entry name" value="HTH-TYPE TRANSCRIPTIONAL REGULATOR XRE"/>
    <property type="match status" value="1"/>
</dbReference>
<feature type="domain" description="HTH cro/C1-type" evidence="3">
    <location>
        <begin position="10"/>
        <end position="64"/>
    </location>
</feature>
<feature type="transmembrane region" description="Helical" evidence="2">
    <location>
        <begin position="168"/>
        <end position="189"/>
    </location>
</feature>
<evidence type="ECO:0000313" key="4">
    <source>
        <dbReference type="EMBL" id="CUP27426.1"/>
    </source>
</evidence>
<evidence type="ECO:0000313" key="6">
    <source>
        <dbReference type="Proteomes" id="UP000095602"/>
    </source>
</evidence>